<dbReference type="Pfam" id="PF13561">
    <property type="entry name" value="adh_short_C2"/>
    <property type="match status" value="1"/>
</dbReference>
<keyword evidence="7" id="KW-0560">Oxidoreductase</keyword>
<dbReference type="AlphaFoldDB" id="A0A6J7JP43"/>
<comment type="catalytic activity">
    <reaction evidence="15">
        <text>(2E)-dodecenoyl-CoA + NADPH + H(+) = dodecanoyl-CoA + NADP(+)</text>
        <dbReference type="Rhea" id="RHEA:44964"/>
        <dbReference type="ChEBI" id="CHEBI:15378"/>
        <dbReference type="ChEBI" id="CHEBI:57330"/>
        <dbReference type="ChEBI" id="CHEBI:57375"/>
        <dbReference type="ChEBI" id="CHEBI:57783"/>
        <dbReference type="ChEBI" id="CHEBI:58349"/>
    </reaction>
    <physiologicalReaction direction="left-to-right" evidence="15">
        <dbReference type="Rhea" id="RHEA:44965"/>
    </physiologicalReaction>
</comment>
<dbReference type="InterPro" id="IPR036291">
    <property type="entry name" value="NAD(P)-bd_dom_sf"/>
</dbReference>
<gene>
    <name evidence="22" type="ORF">UFOPK3564_03179</name>
</gene>
<dbReference type="SUPFAM" id="SSF51735">
    <property type="entry name" value="NAD(P)-binding Rossmann-fold domains"/>
    <property type="match status" value="1"/>
</dbReference>
<evidence type="ECO:0000256" key="17">
    <source>
        <dbReference type="ARBA" id="ARBA00049108"/>
    </source>
</evidence>
<dbReference type="InterPro" id="IPR052388">
    <property type="entry name" value="Peroxisomal_t2-enoyl-CoA_red"/>
</dbReference>
<evidence type="ECO:0000256" key="4">
    <source>
        <dbReference type="ARBA" id="ARBA00022553"/>
    </source>
</evidence>
<evidence type="ECO:0000256" key="14">
    <source>
        <dbReference type="ARBA" id="ARBA00041063"/>
    </source>
</evidence>
<evidence type="ECO:0000256" key="3">
    <source>
        <dbReference type="ARBA" id="ARBA00022516"/>
    </source>
</evidence>
<protein>
    <recommendedName>
        <fullName evidence="14">Peroxisomal trans-2-enoyl-CoA reductase</fullName>
        <ecNumber evidence="13">1.3.1.38</ecNumber>
    </recommendedName>
</protein>
<comment type="pathway">
    <text evidence="2">Lipid metabolism.</text>
</comment>
<dbReference type="InterPro" id="IPR002347">
    <property type="entry name" value="SDR_fam"/>
</dbReference>
<comment type="subcellular location">
    <subcellularLocation>
        <location evidence="1">Peroxisome</location>
    </subcellularLocation>
</comment>
<dbReference type="PANTHER" id="PTHR24317:SF7">
    <property type="entry name" value="PEROXISOMAL TRANS-2-ENOYL-COA REDUCTASE"/>
    <property type="match status" value="1"/>
</dbReference>
<dbReference type="EMBL" id="CAFBMK010000282">
    <property type="protein sequence ID" value="CAB4945196.1"/>
    <property type="molecule type" value="Genomic_DNA"/>
</dbReference>
<feature type="region of interest" description="Disordered" evidence="21">
    <location>
        <begin position="274"/>
        <end position="302"/>
    </location>
</feature>
<comment type="catalytic activity">
    <reaction evidence="19">
        <text>(2E)-decenoyl-CoA + NADPH + H(+) = decanoyl-CoA + NADP(+)</text>
        <dbReference type="Rhea" id="RHEA:44960"/>
        <dbReference type="ChEBI" id="CHEBI:15378"/>
        <dbReference type="ChEBI" id="CHEBI:57783"/>
        <dbReference type="ChEBI" id="CHEBI:58349"/>
        <dbReference type="ChEBI" id="CHEBI:61406"/>
        <dbReference type="ChEBI" id="CHEBI:61430"/>
    </reaction>
    <physiologicalReaction direction="left-to-right" evidence="19">
        <dbReference type="Rhea" id="RHEA:44961"/>
    </physiologicalReaction>
</comment>
<evidence type="ECO:0000256" key="21">
    <source>
        <dbReference type="SAM" id="MobiDB-lite"/>
    </source>
</evidence>
<evidence type="ECO:0000256" key="7">
    <source>
        <dbReference type="ARBA" id="ARBA00023002"/>
    </source>
</evidence>
<reference evidence="22" key="1">
    <citation type="submission" date="2020-05" db="EMBL/GenBank/DDBJ databases">
        <authorList>
            <person name="Chiriac C."/>
            <person name="Salcher M."/>
            <person name="Ghai R."/>
            <person name="Kavagutti S V."/>
        </authorList>
    </citation>
    <scope>NUCLEOTIDE SEQUENCE</scope>
</reference>
<keyword evidence="6" id="KW-0521">NADP</keyword>
<comment type="subunit">
    <text evidence="12">Interacts with PEX5, probably required to target it into peroxisomes.</text>
</comment>
<accession>A0A6J7JP43</accession>
<keyword evidence="5" id="KW-0276">Fatty acid metabolism</keyword>
<keyword evidence="4" id="KW-0597">Phosphoprotein</keyword>
<dbReference type="GO" id="GO:0005777">
    <property type="term" value="C:peroxisome"/>
    <property type="evidence" value="ECO:0007669"/>
    <property type="project" value="UniProtKB-SubCell"/>
</dbReference>
<comment type="function">
    <text evidence="11">Participates in chain elongation of fatty acids. Catalyzes the reduction of trans-2-enoyl-CoAs of varying chain lengths from 6:1 to 16:1, having maximum activity with 10:1 CoA. Has no 2,4-dienoyl-CoA reductase activity.</text>
</comment>
<evidence type="ECO:0000256" key="12">
    <source>
        <dbReference type="ARBA" id="ARBA00038622"/>
    </source>
</evidence>
<evidence type="ECO:0000256" key="1">
    <source>
        <dbReference type="ARBA" id="ARBA00004275"/>
    </source>
</evidence>
<comment type="catalytic activity">
    <reaction evidence="18">
        <text>a (2E)-enoyl-CoA + NADPH + H(+) = a 2,3-saturated acyl-CoA + NADP(+)</text>
        <dbReference type="Rhea" id="RHEA:33763"/>
        <dbReference type="ChEBI" id="CHEBI:15378"/>
        <dbReference type="ChEBI" id="CHEBI:57783"/>
        <dbReference type="ChEBI" id="CHEBI:58349"/>
        <dbReference type="ChEBI" id="CHEBI:58856"/>
        <dbReference type="ChEBI" id="CHEBI:65111"/>
        <dbReference type="EC" id="1.3.1.38"/>
    </reaction>
    <physiologicalReaction direction="left-to-right" evidence="18">
        <dbReference type="Rhea" id="RHEA:33764"/>
    </physiologicalReaction>
</comment>
<evidence type="ECO:0000256" key="10">
    <source>
        <dbReference type="ARBA" id="ARBA00023160"/>
    </source>
</evidence>
<keyword evidence="10" id="KW-0275">Fatty acid biosynthesis</keyword>
<evidence type="ECO:0000313" key="22">
    <source>
        <dbReference type="EMBL" id="CAB4945196.1"/>
    </source>
</evidence>
<evidence type="ECO:0000256" key="19">
    <source>
        <dbReference type="ARBA" id="ARBA00049386"/>
    </source>
</evidence>
<evidence type="ECO:0000256" key="13">
    <source>
        <dbReference type="ARBA" id="ARBA00038849"/>
    </source>
</evidence>
<organism evidence="22">
    <name type="scientific">freshwater metagenome</name>
    <dbReference type="NCBI Taxonomy" id="449393"/>
    <lineage>
        <taxon>unclassified sequences</taxon>
        <taxon>metagenomes</taxon>
        <taxon>ecological metagenomes</taxon>
    </lineage>
</organism>
<evidence type="ECO:0000256" key="18">
    <source>
        <dbReference type="ARBA" id="ARBA00049251"/>
    </source>
</evidence>
<evidence type="ECO:0000256" key="20">
    <source>
        <dbReference type="ARBA" id="ARBA00049559"/>
    </source>
</evidence>
<dbReference type="GO" id="GO:0019166">
    <property type="term" value="F:trans-2-enoyl-CoA reductase (NADPH) activity"/>
    <property type="evidence" value="ECO:0007669"/>
    <property type="project" value="UniProtKB-EC"/>
</dbReference>
<comment type="catalytic activity">
    <reaction evidence="16">
        <text>(2E)-tetradecenoyl-CoA + NADPH + H(+) = tetradecanoyl-CoA + NADP(+)</text>
        <dbReference type="Rhea" id="RHEA:44968"/>
        <dbReference type="ChEBI" id="CHEBI:15378"/>
        <dbReference type="ChEBI" id="CHEBI:57385"/>
        <dbReference type="ChEBI" id="CHEBI:57783"/>
        <dbReference type="ChEBI" id="CHEBI:58349"/>
        <dbReference type="ChEBI" id="CHEBI:61405"/>
    </reaction>
    <physiologicalReaction direction="left-to-right" evidence="16">
        <dbReference type="Rhea" id="RHEA:44969"/>
    </physiologicalReaction>
</comment>
<dbReference type="FunFam" id="3.40.50.720:FF:000084">
    <property type="entry name" value="Short-chain dehydrogenase reductase"/>
    <property type="match status" value="1"/>
</dbReference>
<evidence type="ECO:0000256" key="5">
    <source>
        <dbReference type="ARBA" id="ARBA00022832"/>
    </source>
</evidence>
<keyword evidence="8" id="KW-0443">Lipid metabolism</keyword>
<evidence type="ECO:0000256" key="11">
    <source>
        <dbReference type="ARBA" id="ARBA00037124"/>
    </source>
</evidence>
<keyword evidence="3" id="KW-0444">Lipid biosynthesis</keyword>
<keyword evidence="9" id="KW-0576">Peroxisome</keyword>
<evidence type="ECO:0000256" key="8">
    <source>
        <dbReference type="ARBA" id="ARBA00023098"/>
    </source>
</evidence>
<evidence type="ECO:0000256" key="16">
    <source>
        <dbReference type="ARBA" id="ARBA00048686"/>
    </source>
</evidence>
<evidence type="ECO:0000256" key="2">
    <source>
        <dbReference type="ARBA" id="ARBA00005189"/>
    </source>
</evidence>
<dbReference type="PANTHER" id="PTHR24317">
    <property type="entry name" value="PEROXISOMAL TRANS-2-ENOYL-COA REDUCTASE"/>
    <property type="match status" value="1"/>
</dbReference>
<evidence type="ECO:0000256" key="9">
    <source>
        <dbReference type="ARBA" id="ARBA00023140"/>
    </source>
</evidence>
<dbReference type="GO" id="GO:0006633">
    <property type="term" value="P:fatty acid biosynthetic process"/>
    <property type="evidence" value="ECO:0007669"/>
    <property type="project" value="UniProtKB-KW"/>
</dbReference>
<comment type="catalytic activity">
    <reaction evidence="17">
        <text>(2E)-hexenoyl-CoA + NADPH + H(+) = hexanoyl-CoA + NADP(+)</text>
        <dbReference type="Rhea" id="RHEA:44956"/>
        <dbReference type="ChEBI" id="CHEBI:15378"/>
        <dbReference type="ChEBI" id="CHEBI:57783"/>
        <dbReference type="ChEBI" id="CHEBI:58349"/>
        <dbReference type="ChEBI" id="CHEBI:62077"/>
        <dbReference type="ChEBI" id="CHEBI:62620"/>
    </reaction>
    <physiologicalReaction direction="left-to-right" evidence="17">
        <dbReference type="Rhea" id="RHEA:44957"/>
    </physiologicalReaction>
</comment>
<evidence type="ECO:0000256" key="15">
    <source>
        <dbReference type="ARBA" id="ARBA00047570"/>
    </source>
</evidence>
<name>A0A6J7JP43_9ZZZZ</name>
<sequence length="302" mass="31345">MTGLEAIAHTRPMTKPSAVFSPGLLDGQVVLVSGGGSGLGRAAVLELVALGARVAICGRRSDALEETAALVGGVCSTHVCDIRDEDQVDALVDDVLARHGQIDTLVNNAGGQFLAPAETISPKGFRTVTRLNLDGTWLMTHAVATKAMIPAGPDGRARGGKVVSVTLSPHHGLPGMVHSSAARAAVENMMRELSIEWARFGIRLNAIAAGQFATDVFMTKYPKPMVDAAAGLVPLGRLGTPEEFAWLVAYLASPAGDFFSGSVLTIDGARDNHTGPWPAAGSADAAGNPLTETRQARDPGPR</sequence>
<dbReference type="Gene3D" id="3.40.50.720">
    <property type="entry name" value="NAD(P)-binding Rossmann-like Domain"/>
    <property type="match status" value="1"/>
</dbReference>
<dbReference type="EC" id="1.3.1.38" evidence="13"/>
<comment type="catalytic activity">
    <reaction evidence="20">
        <text>(2E)-octenoyl-CoA + NADPH + H(+) = octanoyl-CoA + NADP(+)</text>
        <dbReference type="Rhea" id="RHEA:44952"/>
        <dbReference type="ChEBI" id="CHEBI:15378"/>
        <dbReference type="ChEBI" id="CHEBI:57386"/>
        <dbReference type="ChEBI" id="CHEBI:57783"/>
        <dbReference type="ChEBI" id="CHEBI:58349"/>
        <dbReference type="ChEBI" id="CHEBI:62242"/>
    </reaction>
    <physiologicalReaction direction="left-to-right" evidence="20">
        <dbReference type="Rhea" id="RHEA:44953"/>
    </physiologicalReaction>
</comment>
<proteinExistence type="predicted"/>
<dbReference type="PRINTS" id="PR00081">
    <property type="entry name" value="GDHRDH"/>
</dbReference>
<evidence type="ECO:0000256" key="6">
    <source>
        <dbReference type="ARBA" id="ARBA00022857"/>
    </source>
</evidence>